<gene>
    <name evidence="9" type="ORF">HCU74_08375</name>
</gene>
<organism evidence="9 10">
    <name type="scientific">Spongiibacter thalassae</name>
    <dbReference type="NCBI Taxonomy" id="2721624"/>
    <lineage>
        <taxon>Bacteria</taxon>
        <taxon>Pseudomonadati</taxon>
        <taxon>Pseudomonadota</taxon>
        <taxon>Gammaproteobacteria</taxon>
        <taxon>Cellvibrionales</taxon>
        <taxon>Spongiibacteraceae</taxon>
        <taxon>Spongiibacter</taxon>
    </lineage>
</organism>
<evidence type="ECO:0000256" key="5">
    <source>
        <dbReference type="ARBA" id="ARBA00022825"/>
    </source>
</evidence>
<feature type="chain" id="PRO_5045539350" description="ATP-dependent Clp protease proteolytic subunit" evidence="8">
    <location>
        <begin position="24"/>
        <end position="692"/>
    </location>
</feature>
<protein>
    <recommendedName>
        <fullName evidence="6">ATP-dependent Clp protease proteolytic subunit</fullName>
    </recommendedName>
</protein>
<dbReference type="Proteomes" id="UP000765845">
    <property type="component" value="Unassembled WGS sequence"/>
</dbReference>
<keyword evidence="3 9" id="KW-0645">Protease</keyword>
<dbReference type="InterPro" id="IPR001907">
    <property type="entry name" value="ClpP"/>
</dbReference>
<evidence type="ECO:0000256" key="8">
    <source>
        <dbReference type="SAM" id="SignalP"/>
    </source>
</evidence>
<accession>A0ABX1GET3</accession>
<proteinExistence type="inferred from homology"/>
<dbReference type="GO" id="GO:0006508">
    <property type="term" value="P:proteolysis"/>
    <property type="evidence" value="ECO:0007669"/>
    <property type="project" value="UniProtKB-KW"/>
</dbReference>
<sequence>MKKPLLPVAALGTMMNSAIMASAAVRITEPLAKAGAETWYAMSAAANGALNISIYDEIGFWGINAADFKRTLDHYGDVSTINLSIHSPGGAVFEGLAIYNLLRNHPAKVNVHIDGLAASIASVIAMAGDTITIPENAFMMIHKPWVNSMGDAEKLREDADLLDKVETSLLSAYRSKTGLPDDEITAMIAAETWLTGAEAVEKGFADSLAEPLEAVANFQSTMLRLEDMFNSIPAGGGNQPKPKNTPAPAAPAAPAEPAPTPAPAAPAAQVPTVADFQAAETQRRTEVRAAFENFDYPELRDRCLDDMTCTVEQARAALLDEMGKGREPSRPSASQIHVGNGALVRDSIRNALSARVGVAEIESGNVYAGMTLIELARASLVDNGVGVASMTDRRILVANAFTHSTGDFSIALSDVAHKSMLRGYEEVEETFEKWTSKGILTDFREASRVDLSRFPSLRKVAEGAEFKYVTTSDRQEKILLLTYGELFSISRQAIINDDLSVFDRIPRMFGRAARRTIGDAVYAALISGPTMGDNKGLYHADHKNTSTPDALDVAALDGMKVKMGTQKEGGASLGIRPAYLLTPITRESTAKAILAAEFDPAYANDRVPNPIRNSMEVIGEARLDDDSPDKIYGVASPGMYDTIEVAYLDGNESPFLDQQGGFEVDGITHKVRIDCGVAPMSFRTIHRATITP</sequence>
<dbReference type="GO" id="GO:0008233">
    <property type="term" value="F:peptidase activity"/>
    <property type="evidence" value="ECO:0007669"/>
    <property type="project" value="UniProtKB-KW"/>
</dbReference>
<dbReference type="Pfam" id="PF25209">
    <property type="entry name" value="Phage_capsid_4"/>
    <property type="match status" value="1"/>
</dbReference>
<evidence type="ECO:0000256" key="1">
    <source>
        <dbReference type="ARBA" id="ARBA00007039"/>
    </source>
</evidence>
<keyword evidence="8" id="KW-0732">Signal</keyword>
<feature type="signal peptide" evidence="8">
    <location>
        <begin position="1"/>
        <end position="23"/>
    </location>
</feature>
<comment type="similarity">
    <text evidence="1 6">Belongs to the peptidase S14 family.</text>
</comment>
<dbReference type="CDD" id="cd07016">
    <property type="entry name" value="S14_ClpP_1"/>
    <property type="match status" value="1"/>
</dbReference>
<evidence type="ECO:0000313" key="10">
    <source>
        <dbReference type="Proteomes" id="UP000765845"/>
    </source>
</evidence>
<dbReference type="Pfam" id="PF00574">
    <property type="entry name" value="CLP_protease"/>
    <property type="match status" value="1"/>
</dbReference>
<dbReference type="PANTHER" id="PTHR10381">
    <property type="entry name" value="ATP-DEPENDENT CLP PROTEASE PROTEOLYTIC SUBUNIT"/>
    <property type="match status" value="1"/>
</dbReference>
<feature type="region of interest" description="Disordered" evidence="7">
    <location>
        <begin position="230"/>
        <end position="269"/>
    </location>
</feature>
<dbReference type="EMBL" id="JAAWWK010000002">
    <property type="protein sequence ID" value="NKI17431.1"/>
    <property type="molecule type" value="Genomic_DNA"/>
</dbReference>
<reference evidence="9 10" key="1">
    <citation type="submission" date="2020-04" db="EMBL/GenBank/DDBJ databases">
        <authorList>
            <person name="Yoon J."/>
        </authorList>
    </citation>
    <scope>NUCLEOTIDE SEQUENCE [LARGE SCALE GENOMIC DNA]</scope>
    <source>
        <strain evidence="9 10">KMU-166</strain>
    </source>
</reference>
<evidence type="ECO:0000256" key="4">
    <source>
        <dbReference type="ARBA" id="ARBA00022801"/>
    </source>
</evidence>
<evidence type="ECO:0000256" key="7">
    <source>
        <dbReference type="SAM" id="MobiDB-lite"/>
    </source>
</evidence>
<dbReference type="NCBIfam" id="NF045540">
    <property type="entry name" value="scaf_prot_MCP1"/>
    <property type="match status" value="1"/>
</dbReference>
<dbReference type="Gene3D" id="3.90.226.10">
    <property type="entry name" value="2-enoyl-CoA Hydratase, Chain A, domain 1"/>
    <property type="match status" value="1"/>
</dbReference>
<evidence type="ECO:0000256" key="6">
    <source>
        <dbReference type="RuleBase" id="RU003567"/>
    </source>
</evidence>
<keyword evidence="5" id="KW-0720">Serine protease</keyword>
<dbReference type="PRINTS" id="PR00127">
    <property type="entry name" value="CLPPROTEASEP"/>
</dbReference>
<dbReference type="PANTHER" id="PTHR10381:SF70">
    <property type="entry name" value="ATP-DEPENDENT CLP PROTEASE PROTEOLYTIC SUBUNIT"/>
    <property type="match status" value="1"/>
</dbReference>
<dbReference type="InterPro" id="IPR023562">
    <property type="entry name" value="ClpP/TepA"/>
</dbReference>
<keyword evidence="4" id="KW-0378">Hydrolase</keyword>
<dbReference type="InterPro" id="IPR029045">
    <property type="entry name" value="ClpP/crotonase-like_dom_sf"/>
</dbReference>
<dbReference type="RefSeq" id="WP_168449927.1">
    <property type="nucleotide sequence ID" value="NZ_JAAWWK010000002.1"/>
</dbReference>
<keyword evidence="2" id="KW-0963">Cytoplasm</keyword>
<dbReference type="NCBIfam" id="NF045542">
    <property type="entry name" value="Clp_rel_HeadMat"/>
    <property type="match status" value="1"/>
</dbReference>
<evidence type="ECO:0000256" key="3">
    <source>
        <dbReference type="ARBA" id="ARBA00022670"/>
    </source>
</evidence>
<keyword evidence="10" id="KW-1185">Reference proteome</keyword>
<feature type="compositionally biased region" description="Pro residues" evidence="7">
    <location>
        <begin position="243"/>
        <end position="264"/>
    </location>
</feature>
<comment type="caution">
    <text evidence="9">The sequence shown here is derived from an EMBL/GenBank/DDBJ whole genome shotgun (WGS) entry which is preliminary data.</text>
</comment>
<dbReference type="SUPFAM" id="SSF52096">
    <property type="entry name" value="ClpP/crotonase"/>
    <property type="match status" value="1"/>
</dbReference>
<evidence type="ECO:0000313" key="9">
    <source>
        <dbReference type="EMBL" id="NKI17431.1"/>
    </source>
</evidence>
<evidence type="ECO:0000256" key="2">
    <source>
        <dbReference type="ARBA" id="ARBA00022490"/>
    </source>
</evidence>
<name>A0ABX1GET3_9GAMM</name>